<accession>A0ABS8I7U0</accession>
<dbReference type="Proteomes" id="UP001199525">
    <property type="component" value="Unassembled WGS sequence"/>
</dbReference>
<evidence type="ECO:0000313" key="1">
    <source>
        <dbReference type="EMBL" id="MCC5599848.1"/>
    </source>
</evidence>
<protein>
    <submittedName>
        <fullName evidence="1">Uncharacterized protein</fullName>
    </submittedName>
</protein>
<sequence>MKSIERPSKLPKRLSPESRRVKPELSAEWFQHVRFLDCDKAVSRIIFEC</sequence>
<evidence type="ECO:0000313" key="2">
    <source>
        <dbReference type="Proteomes" id="UP001199525"/>
    </source>
</evidence>
<reference evidence="1 2" key="1">
    <citation type="journal article" date="2021" name="Microorganisms">
        <title>Genome Evolution of Filamentous Cyanobacterium Nostoc Species: From Facultative Symbiosis to Free Living.</title>
        <authorList>
            <person name="Huo D."/>
            <person name="Li H."/>
            <person name="Cai F."/>
            <person name="Guo X."/>
            <person name="Qiao Z."/>
            <person name="Wang W."/>
            <person name="Yu G."/>
            <person name="Li R."/>
        </authorList>
    </citation>
    <scope>NUCLEOTIDE SEQUENCE [LARGE SCALE GENOMIC DNA]</scope>
    <source>
        <strain evidence="1 2">CHAB 5714</strain>
    </source>
</reference>
<dbReference type="EMBL" id="JAIVFQ010000012">
    <property type="protein sequence ID" value="MCC5599848.1"/>
    <property type="molecule type" value="Genomic_DNA"/>
</dbReference>
<comment type="caution">
    <text evidence="1">The sequence shown here is derived from an EMBL/GenBank/DDBJ whole genome shotgun (WGS) entry which is preliminary data.</text>
</comment>
<organism evidence="1 2">
    <name type="scientific">Nostoc favosum CHAB5714</name>
    <dbReference type="NCBI Taxonomy" id="2780399"/>
    <lineage>
        <taxon>Bacteria</taxon>
        <taxon>Bacillati</taxon>
        <taxon>Cyanobacteriota</taxon>
        <taxon>Cyanophyceae</taxon>
        <taxon>Nostocales</taxon>
        <taxon>Nostocaceae</taxon>
        <taxon>Nostoc</taxon>
        <taxon>Nostoc favosum</taxon>
    </lineage>
</organism>
<keyword evidence="2" id="KW-1185">Reference proteome</keyword>
<name>A0ABS8I7U0_9NOSO</name>
<proteinExistence type="predicted"/>
<gene>
    <name evidence="1" type="ORF">LC586_11545</name>
</gene>